<keyword evidence="2" id="KW-1185">Reference proteome</keyword>
<sequence length="54" mass="6275">MIPISYSNASDQEKEYIRLIHEMASHVKYGSITITIQDGKIVQIEKIEKIRIKD</sequence>
<evidence type="ECO:0000313" key="1">
    <source>
        <dbReference type="EMBL" id="SET81780.1"/>
    </source>
</evidence>
<proteinExistence type="predicted"/>
<accession>A0ABY1C906</accession>
<dbReference type="Proteomes" id="UP000198970">
    <property type="component" value="Chromosome I"/>
</dbReference>
<dbReference type="InterPro" id="IPR018743">
    <property type="entry name" value="DUF2292"/>
</dbReference>
<gene>
    <name evidence="1" type="ORF">SAMN02745906_2155</name>
</gene>
<organism evidence="1 2">
    <name type="scientific">Lacrimispora sphenoides JCM 1415</name>
    <dbReference type="NCBI Taxonomy" id="1297793"/>
    <lineage>
        <taxon>Bacteria</taxon>
        <taxon>Bacillati</taxon>
        <taxon>Bacillota</taxon>
        <taxon>Clostridia</taxon>
        <taxon>Lachnospirales</taxon>
        <taxon>Lachnospiraceae</taxon>
        <taxon>Lacrimispora</taxon>
    </lineage>
</organism>
<name>A0ABY1C906_9FIRM</name>
<reference evidence="1 2" key="1">
    <citation type="submission" date="2016-10" db="EMBL/GenBank/DDBJ databases">
        <authorList>
            <person name="Varghese N."/>
            <person name="Submissions S."/>
        </authorList>
    </citation>
    <scope>NUCLEOTIDE SEQUENCE [LARGE SCALE GENOMIC DNA]</scope>
    <source>
        <strain evidence="1 2">ATCC 19403</strain>
    </source>
</reference>
<protein>
    <recommendedName>
        <fullName evidence="3">DUF2292 domain-containing protein</fullName>
    </recommendedName>
</protein>
<evidence type="ECO:0000313" key="2">
    <source>
        <dbReference type="Proteomes" id="UP000198970"/>
    </source>
</evidence>
<dbReference type="RefSeq" id="WP_242941403.1">
    <property type="nucleotide sequence ID" value="NZ_LT630003.1"/>
</dbReference>
<dbReference type="Pfam" id="PF10055">
    <property type="entry name" value="DUF2292"/>
    <property type="match status" value="1"/>
</dbReference>
<dbReference type="EMBL" id="LT630003">
    <property type="protein sequence ID" value="SET81780.1"/>
    <property type="molecule type" value="Genomic_DNA"/>
</dbReference>
<evidence type="ECO:0008006" key="3">
    <source>
        <dbReference type="Google" id="ProtNLM"/>
    </source>
</evidence>